<dbReference type="PANTHER" id="PTHR30055:SF220">
    <property type="entry name" value="TETR-FAMILY REGULATORY PROTEIN"/>
    <property type="match status" value="1"/>
</dbReference>
<dbReference type="Pfam" id="PF00440">
    <property type="entry name" value="TetR_N"/>
    <property type="match status" value="1"/>
</dbReference>
<dbReference type="EMBL" id="CP041636">
    <property type="protein sequence ID" value="QDO99363.1"/>
    <property type="molecule type" value="Genomic_DNA"/>
</dbReference>
<dbReference type="InterPro" id="IPR025996">
    <property type="entry name" value="MT1864/Rv1816-like_C"/>
</dbReference>
<dbReference type="InterPro" id="IPR036271">
    <property type="entry name" value="Tet_transcr_reg_TetR-rel_C_sf"/>
</dbReference>
<evidence type="ECO:0000256" key="1">
    <source>
        <dbReference type="ARBA" id="ARBA00023015"/>
    </source>
</evidence>
<organism evidence="6 7">
    <name type="scientific">Ferrovibrio terrae</name>
    <dbReference type="NCBI Taxonomy" id="2594003"/>
    <lineage>
        <taxon>Bacteria</taxon>
        <taxon>Pseudomonadati</taxon>
        <taxon>Pseudomonadota</taxon>
        <taxon>Alphaproteobacteria</taxon>
        <taxon>Rhodospirillales</taxon>
        <taxon>Rhodospirillaceae</taxon>
        <taxon>Ferrovibrio</taxon>
    </lineage>
</organism>
<dbReference type="PRINTS" id="PR00455">
    <property type="entry name" value="HTHTETR"/>
</dbReference>
<dbReference type="SUPFAM" id="SSF48498">
    <property type="entry name" value="Tetracyclin repressor-like, C-terminal domain"/>
    <property type="match status" value="1"/>
</dbReference>
<dbReference type="InterPro" id="IPR050109">
    <property type="entry name" value="HTH-type_TetR-like_transc_reg"/>
</dbReference>
<evidence type="ECO:0000256" key="2">
    <source>
        <dbReference type="ARBA" id="ARBA00023125"/>
    </source>
</evidence>
<dbReference type="OrthoDB" id="7056813at2"/>
<keyword evidence="1" id="KW-0805">Transcription regulation</keyword>
<evidence type="ECO:0000256" key="3">
    <source>
        <dbReference type="ARBA" id="ARBA00023163"/>
    </source>
</evidence>
<dbReference type="KEGG" id="fer:FNB15_19695"/>
<dbReference type="GO" id="GO:0003700">
    <property type="term" value="F:DNA-binding transcription factor activity"/>
    <property type="evidence" value="ECO:0007669"/>
    <property type="project" value="TreeGrafter"/>
</dbReference>
<evidence type="ECO:0000313" key="7">
    <source>
        <dbReference type="Proteomes" id="UP000317496"/>
    </source>
</evidence>
<dbReference type="Proteomes" id="UP000317496">
    <property type="component" value="Chromosome"/>
</dbReference>
<accession>A0A516H6F1</accession>
<feature type="DNA-binding region" description="H-T-H motif" evidence="4">
    <location>
        <begin position="43"/>
        <end position="62"/>
    </location>
</feature>
<gene>
    <name evidence="6" type="ORF">FNB15_19695</name>
</gene>
<evidence type="ECO:0000313" key="6">
    <source>
        <dbReference type="EMBL" id="QDO99363.1"/>
    </source>
</evidence>
<dbReference type="InterPro" id="IPR001647">
    <property type="entry name" value="HTH_TetR"/>
</dbReference>
<dbReference type="InterPro" id="IPR009057">
    <property type="entry name" value="Homeodomain-like_sf"/>
</dbReference>
<dbReference type="Gene3D" id="1.10.357.10">
    <property type="entry name" value="Tetracycline Repressor, domain 2"/>
    <property type="match status" value="1"/>
</dbReference>
<proteinExistence type="predicted"/>
<keyword evidence="7" id="KW-1185">Reference proteome</keyword>
<evidence type="ECO:0000259" key="5">
    <source>
        <dbReference type="PROSITE" id="PS50977"/>
    </source>
</evidence>
<keyword evidence="3" id="KW-0804">Transcription</keyword>
<keyword evidence="2 4" id="KW-0238">DNA-binding</keyword>
<dbReference type="Pfam" id="PF13305">
    <property type="entry name" value="TetR_C_33"/>
    <property type="match status" value="1"/>
</dbReference>
<reference evidence="6 7" key="1">
    <citation type="submission" date="2019-07" db="EMBL/GenBank/DDBJ databases">
        <title>Genome sequencing for Ferrovibrio sp. K5.</title>
        <authorList>
            <person name="Park S.-J."/>
        </authorList>
    </citation>
    <scope>NUCLEOTIDE SEQUENCE [LARGE SCALE GENOMIC DNA]</scope>
    <source>
        <strain evidence="6 7">K5</strain>
    </source>
</reference>
<protein>
    <submittedName>
        <fullName evidence="6">TetR/AcrR family transcriptional regulator</fullName>
    </submittedName>
</protein>
<dbReference type="AlphaFoldDB" id="A0A516H6F1"/>
<evidence type="ECO:0000256" key="4">
    <source>
        <dbReference type="PROSITE-ProRule" id="PRU00335"/>
    </source>
</evidence>
<dbReference type="SUPFAM" id="SSF46689">
    <property type="entry name" value="Homeodomain-like"/>
    <property type="match status" value="1"/>
</dbReference>
<dbReference type="PANTHER" id="PTHR30055">
    <property type="entry name" value="HTH-TYPE TRANSCRIPTIONAL REGULATOR RUTR"/>
    <property type="match status" value="1"/>
</dbReference>
<dbReference type="PROSITE" id="PS50977">
    <property type="entry name" value="HTH_TETR_2"/>
    <property type="match status" value="1"/>
</dbReference>
<feature type="domain" description="HTH tetR-type" evidence="5">
    <location>
        <begin position="20"/>
        <end position="80"/>
    </location>
</feature>
<sequence length="193" mass="21033">MTYHMKKPTTKSKRDAYHHGDLRRTLLQAARSEIAAHGAQSLSLASLARRAGVAQSAPYRHFADRDELLTAVAIAGFEAFTETLRIASEAGSRAGAIKRICAAYLGFGAENIQLYRLMFASSLVASATEDSELRKAAWASFDPLLERVVEGGKSKQARLTAYAIWAQLHGFVTLQADGLLTEPPEELLKGLML</sequence>
<dbReference type="GO" id="GO:0000976">
    <property type="term" value="F:transcription cis-regulatory region binding"/>
    <property type="evidence" value="ECO:0007669"/>
    <property type="project" value="TreeGrafter"/>
</dbReference>
<name>A0A516H6F1_9PROT</name>